<proteinExistence type="predicted"/>
<evidence type="ECO:0000313" key="3">
    <source>
        <dbReference type="Ensembl" id="ENSCCRP00000137053.1"/>
    </source>
</evidence>
<dbReference type="Pfam" id="PF05699">
    <property type="entry name" value="Dimer_Tnp_hAT"/>
    <property type="match status" value="1"/>
</dbReference>
<dbReference type="Proteomes" id="UP001108240">
    <property type="component" value="Unplaced"/>
</dbReference>
<dbReference type="InterPro" id="IPR008906">
    <property type="entry name" value="HATC_C_dom"/>
</dbReference>
<feature type="domain" description="HAT C-terminal dimerisation" evidence="2">
    <location>
        <begin position="352"/>
        <end position="432"/>
    </location>
</feature>
<dbReference type="SUPFAM" id="SSF53098">
    <property type="entry name" value="Ribonuclease H-like"/>
    <property type="match status" value="1"/>
</dbReference>
<dbReference type="OMA" id="PLGWWKL"/>
<evidence type="ECO:0000313" key="4">
    <source>
        <dbReference type="Proteomes" id="UP001108240"/>
    </source>
</evidence>
<evidence type="ECO:0000259" key="2">
    <source>
        <dbReference type="Pfam" id="PF05699"/>
    </source>
</evidence>
<dbReference type="AlphaFoldDB" id="A0A9J7ZZL5"/>
<sequence>MDPYMSLTIHYIDEDFAMQSRCLQTSFFLQDHTGESIAQGLREVMASWSLQEDRLVCITIDNGANVVKAASLNNWTRLQCFGHRLHLAIENAMRDPRIDRAVGLCKKLVSSFSYSWRRKKQLTEAQRELKLPEHTLKTECPTRWGSRQAMIARVLEQQRAISQVLSDDRKARHLIPTWQDTDVLEAINKSLSPLLEFTDALSSEKYVSVSFVKPVLHLFRSFILKVNNDETDLTCTIKTKILSYLDEKYNNPLTQELLDMASALDPRFKLSYVSEDNVAPIHARLTSEMARTAPAAMAEMGPTSDPHGKTAEDAPTTKKKKTLGSFSKTAEGAAAATQRLSPLQEQQAISSELQSYLQSGNLDSEEDPLDWWREHQRLFPRLSKLAKKYLCIPATSSPSERVFSTGGNVVTCLRSSLKPENVDRLVFLSKNL</sequence>
<keyword evidence="4" id="KW-1185">Reference proteome</keyword>
<dbReference type="InterPro" id="IPR012337">
    <property type="entry name" value="RNaseH-like_sf"/>
</dbReference>
<name>A0A9J7ZZL5_CYPCA</name>
<dbReference type="GeneTree" id="ENSGT00940000161131"/>
<dbReference type="InterPro" id="IPR052035">
    <property type="entry name" value="ZnF_BED_domain_contain"/>
</dbReference>
<reference evidence="3" key="1">
    <citation type="submission" date="2025-08" db="UniProtKB">
        <authorList>
            <consortium name="Ensembl"/>
        </authorList>
    </citation>
    <scope>IDENTIFICATION</scope>
</reference>
<organism evidence="3 4">
    <name type="scientific">Cyprinus carpio carpio</name>
    <dbReference type="NCBI Taxonomy" id="630221"/>
    <lineage>
        <taxon>Eukaryota</taxon>
        <taxon>Metazoa</taxon>
        <taxon>Chordata</taxon>
        <taxon>Craniata</taxon>
        <taxon>Vertebrata</taxon>
        <taxon>Euteleostomi</taxon>
        <taxon>Actinopterygii</taxon>
        <taxon>Neopterygii</taxon>
        <taxon>Teleostei</taxon>
        <taxon>Ostariophysi</taxon>
        <taxon>Cypriniformes</taxon>
        <taxon>Cyprinidae</taxon>
        <taxon>Cyprininae</taxon>
        <taxon>Cyprinus</taxon>
    </lineage>
</organism>
<protein>
    <recommendedName>
        <fullName evidence="2">HAT C-terminal dimerisation domain-containing protein</fullName>
    </recommendedName>
</protein>
<feature type="compositionally biased region" description="Basic and acidic residues" evidence="1">
    <location>
        <begin position="306"/>
        <end position="316"/>
    </location>
</feature>
<evidence type="ECO:0000256" key="1">
    <source>
        <dbReference type="SAM" id="MobiDB-lite"/>
    </source>
</evidence>
<dbReference type="PANTHER" id="PTHR46481:SF9">
    <property type="entry name" value="ZINC FINGER BED DOMAIN-CONTAINING PROTEIN 1-LIKE"/>
    <property type="match status" value="1"/>
</dbReference>
<dbReference type="PANTHER" id="PTHR46481">
    <property type="entry name" value="ZINC FINGER BED DOMAIN-CONTAINING PROTEIN 4"/>
    <property type="match status" value="1"/>
</dbReference>
<feature type="region of interest" description="Disordered" evidence="1">
    <location>
        <begin position="298"/>
        <end position="325"/>
    </location>
</feature>
<reference evidence="3" key="2">
    <citation type="submission" date="2025-09" db="UniProtKB">
        <authorList>
            <consortium name="Ensembl"/>
        </authorList>
    </citation>
    <scope>IDENTIFICATION</scope>
</reference>
<dbReference type="Ensembl" id="ENSCCRT00000192314.1">
    <property type="protein sequence ID" value="ENSCCRP00000137053.1"/>
    <property type="gene ID" value="ENSCCRG00000072871.1"/>
</dbReference>
<dbReference type="GO" id="GO:0046983">
    <property type="term" value="F:protein dimerization activity"/>
    <property type="evidence" value="ECO:0007669"/>
    <property type="project" value="InterPro"/>
</dbReference>
<accession>A0A9J7ZZL5</accession>